<evidence type="ECO:0000256" key="4">
    <source>
        <dbReference type="SAM" id="MobiDB-lite"/>
    </source>
</evidence>
<dbReference type="PANTHER" id="PTHR43002">
    <property type="entry name" value="GLYCOGEN DEBRANCHING ENZYME"/>
    <property type="match status" value="1"/>
</dbReference>
<dbReference type="RefSeq" id="WP_004868364.1">
    <property type="nucleotide sequence ID" value="NZ_CP005986.1"/>
</dbReference>
<evidence type="ECO:0000256" key="3">
    <source>
        <dbReference type="ARBA" id="ARBA00023295"/>
    </source>
</evidence>
<feature type="domain" description="Glycosyl hydrolase family 13 catalytic" evidence="5">
    <location>
        <begin position="165"/>
        <end position="571"/>
    </location>
</feature>
<accession>A0A059ZSY2</accession>
<dbReference type="HOGENOM" id="CLU_011725_1_1_6"/>
<dbReference type="EMBL" id="CP005986">
    <property type="protein sequence ID" value="AIA55949.1"/>
    <property type="molecule type" value="Genomic_DNA"/>
</dbReference>
<dbReference type="InterPro" id="IPR006047">
    <property type="entry name" value="GH13_cat_dom"/>
</dbReference>
<organism evidence="6 7">
    <name type="scientific">Acidithiobacillus caldus (strain ATCC 51756 / DSM 8584 / KU)</name>
    <dbReference type="NCBI Taxonomy" id="637389"/>
    <lineage>
        <taxon>Bacteria</taxon>
        <taxon>Pseudomonadati</taxon>
        <taxon>Pseudomonadota</taxon>
        <taxon>Acidithiobacillia</taxon>
        <taxon>Acidithiobacillales</taxon>
        <taxon>Acidithiobacillaceae</taxon>
        <taxon>Acidithiobacillus</taxon>
    </lineage>
</organism>
<dbReference type="Gene3D" id="2.60.40.1180">
    <property type="entry name" value="Golgi alpha-mannosidase II"/>
    <property type="match status" value="1"/>
</dbReference>
<dbReference type="InterPro" id="IPR013783">
    <property type="entry name" value="Ig-like_fold"/>
</dbReference>
<dbReference type="eggNOG" id="COG1523">
    <property type="taxonomic scope" value="Bacteria"/>
</dbReference>
<dbReference type="NCBIfam" id="TIGR02100">
    <property type="entry name" value="glgX_debranch"/>
    <property type="match status" value="1"/>
</dbReference>
<dbReference type="InterPro" id="IPR004193">
    <property type="entry name" value="Glyco_hydro_13_N"/>
</dbReference>
<comment type="similarity">
    <text evidence="1">Belongs to the glycosyl hydrolase 13 family.</text>
</comment>
<dbReference type="InterPro" id="IPR011837">
    <property type="entry name" value="Glycogen_debranch_GlgX"/>
</dbReference>
<dbReference type="SUPFAM" id="SSF51445">
    <property type="entry name" value="(Trans)glycosidases"/>
    <property type="match status" value="1"/>
</dbReference>
<evidence type="ECO:0000256" key="2">
    <source>
        <dbReference type="ARBA" id="ARBA00022801"/>
    </source>
</evidence>
<dbReference type="Proteomes" id="UP000005522">
    <property type="component" value="Chromosome"/>
</dbReference>
<dbReference type="Gene3D" id="2.60.40.10">
    <property type="entry name" value="Immunoglobulins"/>
    <property type="match status" value="1"/>
</dbReference>
<keyword evidence="3 6" id="KW-0326">Glycosidase</keyword>
<reference evidence="6 7" key="1">
    <citation type="journal article" date="2009" name="J. Bacteriol.">
        <title>Draft genome sequence of the extremely acidophilic bacterium Acidithiobacillus caldus ATCC 51756 reveals metabolic versatility in the genus Acidithiobacillus.</title>
        <authorList>
            <person name="Valdes J."/>
            <person name="Quatrini R."/>
            <person name="Hallberg K."/>
            <person name="Dopson M."/>
            <person name="Valenzuela P.D."/>
            <person name="Holmes D.S."/>
        </authorList>
    </citation>
    <scope>NUCLEOTIDE SEQUENCE [LARGE SCALE GENOMIC DNA]</scope>
    <source>
        <strain evidence="7">ATCC 51756 / DSM 8584 / KU</strain>
    </source>
</reference>
<dbReference type="InterPro" id="IPR014756">
    <property type="entry name" value="Ig_E-set"/>
</dbReference>
<dbReference type="SUPFAM" id="SSF51011">
    <property type="entry name" value="Glycosyl hydrolase domain"/>
    <property type="match status" value="1"/>
</dbReference>
<dbReference type="Gene3D" id="3.20.20.80">
    <property type="entry name" value="Glycosidases"/>
    <property type="match status" value="1"/>
</dbReference>
<gene>
    <name evidence="6" type="ORF">Acaty_c2093</name>
</gene>
<dbReference type="GO" id="GO:0004135">
    <property type="term" value="F:amylo-alpha-1,6-glucosidase activity"/>
    <property type="evidence" value="ECO:0007669"/>
    <property type="project" value="InterPro"/>
</dbReference>
<dbReference type="GO" id="GO:0005980">
    <property type="term" value="P:glycogen catabolic process"/>
    <property type="evidence" value="ECO:0007669"/>
    <property type="project" value="InterPro"/>
</dbReference>
<proteinExistence type="inferred from homology"/>
<evidence type="ECO:0000259" key="5">
    <source>
        <dbReference type="SMART" id="SM00642"/>
    </source>
</evidence>
<evidence type="ECO:0000313" key="6">
    <source>
        <dbReference type="EMBL" id="AIA55949.1"/>
    </source>
</evidence>
<dbReference type="SUPFAM" id="SSF81296">
    <property type="entry name" value="E set domains"/>
    <property type="match status" value="1"/>
</dbReference>
<dbReference type="AlphaFoldDB" id="A0A059ZSY2"/>
<dbReference type="CDD" id="cd02856">
    <property type="entry name" value="E_set_GDE_Isoamylase_N"/>
    <property type="match status" value="1"/>
</dbReference>
<dbReference type="Pfam" id="PF00128">
    <property type="entry name" value="Alpha-amylase"/>
    <property type="match status" value="1"/>
</dbReference>
<evidence type="ECO:0000313" key="7">
    <source>
        <dbReference type="Proteomes" id="UP000005522"/>
    </source>
</evidence>
<dbReference type="Pfam" id="PF02922">
    <property type="entry name" value="CBM_48"/>
    <property type="match status" value="1"/>
</dbReference>
<dbReference type="InterPro" id="IPR044505">
    <property type="entry name" value="GlgX_Isoamylase_N_E_set"/>
</dbReference>
<name>A0A059ZSY2_ACICK</name>
<dbReference type="SMART" id="SM00642">
    <property type="entry name" value="Aamy"/>
    <property type="match status" value="1"/>
</dbReference>
<protein>
    <submittedName>
        <fullName evidence="6">Glycogen debranching enzyme</fullName>
        <ecNumber evidence="6">3.2.1.-</ecNumber>
    </submittedName>
</protein>
<feature type="region of interest" description="Disordered" evidence="4">
    <location>
        <begin position="468"/>
        <end position="490"/>
    </location>
</feature>
<dbReference type="CDD" id="cd11326">
    <property type="entry name" value="AmyAc_Glg_debranch"/>
    <property type="match status" value="1"/>
</dbReference>
<dbReference type="InterPro" id="IPR017853">
    <property type="entry name" value="GH"/>
</dbReference>
<sequence>MDYRVREGLPFPMGAHWDGKGVNFALFSRNASKVELCLFADDGQRELARIALPEYSNEVWHGYIEGLAPGQLYGYRVHGEYAPEAGHRFNANKLLIDPYARQLWGELRWDPALFGYEIGHKDKDLSFDERDSAPFIPKCRVVDEGYDWGSDRHPQKAWNETSFYEMHVRGMTMRHPKVRDDLRGTFAGLATPDLLDYVRALGVSAIELMPIHAFVHDQYLLDKGLRNYWGYNSIAFFAPHPQYLSDGGIEEFKRFVAAAHERDLEVVLDVVYNHTAEGSELGPTLSFRGIDNAVYYKLLPDQGRYYINDTGTGNTLDTGHPRVVQMVTDSLRYWVEVMHVDGFRFDLATILGREPDGFSQRNGFFVAVAQDPTLARVKLVAEPWDSGPGGYQLGNFPPGWAEWNGRYRDTLRAFWRGDPGQLPDLARRLTASGDIYDHQGRSPFASVNFVAVHDGFSLYDLTAYNDKHNEANGDDNRDGSDDNRSWNCGVEGPTDQEDIVELRQRQMRNFLASLFFSQGVPLLCSGDEFGATRQGNNNVYCQDNDLGWLHWDHDAAAQAQIRFVQKVIQLRQRYPMLRHGRFLLGRYHETLKVKDVSWINANGEEMTEGEWQDENARCLGVLLDGRAQATGIVRRGEDDTLLLILNAAAQAVEFCLPKVSEGKSWERLVDTNIPDADAQSFALSAPYLVTARSLLLFVLRTQ</sequence>
<feature type="compositionally biased region" description="Basic and acidic residues" evidence="4">
    <location>
        <begin position="468"/>
        <end position="484"/>
    </location>
</feature>
<keyword evidence="2 6" id="KW-0378">Hydrolase</keyword>
<dbReference type="KEGG" id="acz:Acaty_c2093"/>
<dbReference type="InterPro" id="IPR013780">
    <property type="entry name" value="Glyco_hydro_b"/>
</dbReference>
<dbReference type="EC" id="3.2.1.-" evidence="6"/>
<evidence type="ECO:0000256" key="1">
    <source>
        <dbReference type="ARBA" id="ARBA00008061"/>
    </source>
</evidence>